<dbReference type="EMBL" id="CP000510">
    <property type="protein sequence ID" value="ABM03145.1"/>
    <property type="molecule type" value="Genomic_DNA"/>
</dbReference>
<name>A1SUI0_PSYIN</name>
<evidence type="ECO:0008006" key="3">
    <source>
        <dbReference type="Google" id="ProtNLM"/>
    </source>
</evidence>
<dbReference type="OrthoDB" id="5600572at2"/>
<protein>
    <recommendedName>
        <fullName evidence="3">TIGR02647 family protein</fullName>
    </recommendedName>
</protein>
<dbReference type="KEGG" id="pin:Ping_1320"/>
<dbReference type="Pfam" id="PF18918">
    <property type="entry name" value="DUF5669"/>
    <property type="match status" value="1"/>
</dbReference>
<organism evidence="1 2">
    <name type="scientific">Psychromonas ingrahamii (strain DSM 17664 / CCUG 51855 / 37)</name>
    <dbReference type="NCBI Taxonomy" id="357804"/>
    <lineage>
        <taxon>Bacteria</taxon>
        <taxon>Pseudomonadati</taxon>
        <taxon>Pseudomonadota</taxon>
        <taxon>Gammaproteobacteria</taxon>
        <taxon>Alteromonadales</taxon>
        <taxon>Psychromonadaceae</taxon>
        <taxon>Psychromonas</taxon>
    </lineage>
</organism>
<dbReference type="InterPro" id="IPR013468">
    <property type="entry name" value="CHP02647"/>
</dbReference>
<dbReference type="STRING" id="357804.Ping_1320"/>
<dbReference type="HOGENOM" id="CLU_176279_0_0_6"/>
<keyword evidence="2" id="KW-1185">Reference proteome</keyword>
<sequence>MIKNYPDTLFEEMKLLSKFPFASQQEGIKVHKDADPSIVTAAKSLFDKGLTTLPDGGYLTDSGFETVDHLNHVLATLS</sequence>
<gene>
    <name evidence="1" type="ordered locus">Ping_1320</name>
</gene>
<dbReference type="NCBIfam" id="TIGR02647">
    <property type="entry name" value="DNA"/>
    <property type="match status" value="1"/>
</dbReference>
<dbReference type="Proteomes" id="UP000000639">
    <property type="component" value="Chromosome"/>
</dbReference>
<reference evidence="1 2" key="1">
    <citation type="submission" date="2007-01" db="EMBL/GenBank/DDBJ databases">
        <title>Complete sequence of Psychromonas ingrahamii 37.</title>
        <authorList>
            <consortium name="US DOE Joint Genome Institute"/>
            <person name="Copeland A."/>
            <person name="Lucas S."/>
            <person name="Lapidus A."/>
            <person name="Barry K."/>
            <person name="Detter J.C."/>
            <person name="Glavina del Rio T."/>
            <person name="Hammon N."/>
            <person name="Israni S."/>
            <person name="Dalin E."/>
            <person name="Tice H."/>
            <person name="Pitluck S."/>
            <person name="Thompson L.S."/>
            <person name="Brettin T."/>
            <person name="Bruce D."/>
            <person name="Han C."/>
            <person name="Tapia R."/>
            <person name="Schmutz J."/>
            <person name="Larimer F."/>
            <person name="Land M."/>
            <person name="Hauser L."/>
            <person name="Kyrpides N."/>
            <person name="Ivanova N."/>
            <person name="Staley J."/>
            <person name="Richardson P."/>
        </authorList>
    </citation>
    <scope>NUCLEOTIDE SEQUENCE [LARGE SCALE GENOMIC DNA]</scope>
    <source>
        <strain evidence="1 2">37</strain>
    </source>
</reference>
<evidence type="ECO:0000313" key="2">
    <source>
        <dbReference type="Proteomes" id="UP000000639"/>
    </source>
</evidence>
<dbReference type="AlphaFoldDB" id="A1SUI0"/>
<accession>A1SUI0</accession>
<dbReference type="eggNOG" id="ENOG50330CB">
    <property type="taxonomic scope" value="Bacteria"/>
</dbReference>
<evidence type="ECO:0000313" key="1">
    <source>
        <dbReference type="EMBL" id="ABM03145.1"/>
    </source>
</evidence>
<proteinExistence type="predicted"/>
<dbReference type="RefSeq" id="WP_011769708.1">
    <property type="nucleotide sequence ID" value="NC_008709.1"/>
</dbReference>